<keyword evidence="3" id="KW-1185">Reference proteome</keyword>
<evidence type="ECO:0000313" key="1">
    <source>
        <dbReference type="EMBL" id="AAX44468.1"/>
    </source>
</evidence>
<reference evidence="2 4" key="2">
    <citation type="submission" date="2009-10" db="EMBL/GenBank/DDBJ databases">
        <title>The Genome Sequence of Prochlorococcus phage P-SSM2.</title>
        <authorList>
            <consortium name="The Broad Institute Genome Sequencing Platform"/>
            <person name="Henn M.R."/>
            <person name="Sullivan M.S."/>
            <person name="Osburne M.S."/>
            <person name="Levin J."/>
            <person name="Malboeuf C."/>
            <person name="Casali M."/>
            <person name="Russ C."/>
            <person name="Lennon N."/>
            <person name="Chapman S.B."/>
            <person name="Erlich R."/>
            <person name="Young S.K."/>
            <person name="Koehrsen M."/>
            <person name="Yandava C."/>
            <person name="Zeng Q."/>
            <person name="Alvarado L."/>
            <person name="Anderson S."/>
            <person name="Berlin A."/>
            <person name="Borenstein D."/>
            <person name="Chen Z."/>
            <person name="Engels R."/>
            <person name="Freedman E."/>
            <person name="Gellesch M."/>
            <person name="Goldberg J."/>
            <person name="Green L."/>
            <person name="Griggs A."/>
            <person name="Gujja S."/>
            <person name="Heilman E.R."/>
            <person name="Heiman D."/>
            <person name="Hepburn T."/>
            <person name="Howarth C."/>
            <person name="Jen D."/>
            <person name="Larson L."/>
            <person name="Lewis B."/>
            <person name="Mehta T."/>
            <person name="Park D."/>
            <person name="Pearson M."/>
            <person name="Richards J."/>
            <person name="Rizzolo K."/>
            <person name="Roberts A."/>
            <person name="Ryan E."/>
            <person name="Saif S."/>
            <person name="Shea T."/>
            <person name="Shenoy N."/>
            <person name="Sisk P."/>
            <person name="Stolte C."/>
            <person name="Sykes S."/>
            <person name="Walk T."/>
            <person name="White J."/>
            <person name="Yu Q."/>
            <person name="Coleman M.L."/>
            <person name="Huang K.H."/>
            <person name="Weigele P.R."/>
            <person name="DeFrancesco A.S."/>
            <person name="Kern S.E."/>
            <person name="Thompson L.R."/>
            <person name="Fu R."/>
            <person name="Hombeck B."/>
            <person name="Chisholm S.W."/>
            <person name="Haas B."/>
            <person name="Nusbaum C."/>
            <person name="Birren B."/>
        </authorList>
    </citation>
    <scope>NUCLEOTIDE SEQUENCE [LARGE SCALE GENOMIC DNA]</scope>
    <source>
        <strain evidence="2">P-SSM2</strain>
    </source>
</reference>
<dbReference type="EMBL" id="GU071092">
    <property type="protein sequence ID" value="ACY75966.1"/>
    <property type="molecule type" value="Genomic_DNA"/>
</dbReference>
<dbReference type="Proteomes" id="UP000000991">
    <property type="component" value="Segment"/>
</dbReference>
<protein>
    <submittedName>
        <fullName evidence="1">Uncharacterized protein</fullName>
    </submittedName>
</protein>
<organismHost>
    <name type="scientific">Prochlorococcus</name>
    <dbReference type="NCBI Taxonomy" id="1218"/>
</organismHost>
<name>Q58MR4_BPPRM</name>
<dbReference type="EMBL" id="AY939844">
    <property type="protein sequence ID" value="AAX44468.1"/>
    <property type="molecule type" value="Genomic_DNA"/>
</dbReference>
<proteinExistence type="predicted"/>
<evidence type="ECO:0000313" key="3">
    <source>
        <dbReference type="Proteomes" id="UP000000991"/>
    </source>
</evidence>
<reference evidence="1 3" key="1">
    <citation type="journal article" date="2005" name="PLoS Biol.">
        <title>Three Prochlorococcus cyanophage genomes: signature features and ecological interpretations.</title>
        <authorList>
            <person name="Sullivan M.B."/>
            <person name="Coleman M.L."/>
            <person name="Weigele P."/>
            <person name="Rohwer F."/>
            <person name="Chisholm S.W."/>
        </authorList>
    </citation>
    <scope>NUCLEOTIDE SEQUENCE</scope>
</reference>
<dbReference type="KEGG" id="vg:3294421"/>
<accession>Q58MR4</accession>
<dbReference type="RefSeq" id="YP_214322.1">
    <property type="nucleotide sequence ID" value="NC_006883.2"/>
</dbReference>
<evidence type="ECO:0000313" key="4">
    <source>
        <dbReference type="Proteomes" id="UP000013923"/>
    </source>
</evidence>
<gene>
    <name evidence="2" type="ORF">PCMG_00090</name>
    <name evidence="1" type="ORF">PSSM2_090</name>
</gene>
<dbReference type="GeneID" id="3294421"/>
<sequence length="74" mass="8462">MKEVTFTSEEFDLVFNLLQDHLEDIMQDEFFHVDSHEAAEKATQLTVDSLRAMKNYMNDKLESDCFEGAAGLTA</sequence>
<reference evidence="1 3" key="3">
    <citation type="journal article" date="2010" name="Environ. Microbiol.">
        <title>Genomic analysis of oceanic cyanobacterial myoviruses compared with T4-like myoviruses from diverse hosts and environments.</title>
        <authorList>
            <person name="Sullivan M.B."/>
            <person name="Huang K.H."/>
            <person name="Ignacio-Espinoza J.C."/>
            <person name="Berlin A.M."/>
            <person name="Kelly L."/>
            <person name="Weigele P.R."/>
            <person name="DeFrancesco A.S."/>
            <person name="Kern S.E."/>
            <person name="Thompson L.R."/>
            <person name="Young S."/>
            <person name="Yandava C."/>
            <person name="Fu R."/>
            <person name="Krastins B."/>
            <person name="Chase M."/>
            <person name="Sarracino D."/>
            <person name="Osburne M.S."/>
            <person name="Henn M.R."/>
            <person name="Chisholm S.W."/>
        </authorList>
    </citation>
    <scope>NUCLEOTIDE SEQUENCE [LARGE SCALE GENOMIC DNA]</scope>
</reference>
<evidence type="ECO:0000313" key="2">
    <source>
        <dbReference type="EMBL" id="ACY75966.1"/>
    </source>
</evidence>
<organism evidence="1 3">
    <name type="scientific">Prochlorococcus phage P-SSM2</name>
    <dbReference type="NCBI Taxonomy" id="268746"/>
    <lineage>
        <taxon>Viruses</taxon>
        <taxon>Duplodnaviria</taxon>
        <taxon>Heunggongvirae</taxon>
        <taxon>Uroviricota</taxon>
        <taxon>Caudoviricetes</taxon>
        <taxon>Pantevenvirales</taxon>
        <taxon>Kyanoviridae</taxon>
        <taxon>Salacisavirus</taxon>
        <taxon>Salacisavirus pssm2</taxon>
    </lineage>
</organism>
<dbReference type="Proteomes" id="UP000013923">
    <property type="component" value="Genome"/>
</dbReference>